<name>A0A2H4STY1_CORMI</name>
<dbReference type="AlphaFoldDB" id="A0A2H4STY1"/>
<reference evidence="3 4" key="1">
    <citation type="journal article" date="2017" name="BMC Genomics">
        <title>Chromosome level assembly and secondary metabolite potential of the parasitic fungus Cordyceps militaris.</title>
        <authorList>
            <person name="Kramer G.J."/>
            <person name="Nodwell J.R."/>
        </authorList>
    </citation>
    <scope>NUCLEOTIDE SEQUENCE [LARGE SCALE GENOMIC DNA]</scope>
    <source>
        <strain evidence="3 4">ATCC 34164</strain>
    </source>
</reference>
<dbReference type="PRINTS" id="PR00977">
    <property type="entry name" value="SCYTLDPTASE"/>
</dbReference>
<keyword evidence="3" id="KW-0430">Lectin</keyword>
<evidence type="ECO:0000313" key="4">
    <source>
        <dbReference type="Proteomes" id="UP000323067"/>
    </source>
</evidence>
<keyword evidence="2" id="KW-0732">Signal</keyword>
<feature type="chain" id="PRO_5014126028" evidence="2">
    <location>
        <begin position="17"/>
        <end position="238"/>
    </location>
</feature>
<feature type="signal peptide" evidence="2">
    <location>
        <begin position="1"/>
        <end position="16"/>
    </location>
</feature>
<dbReference type="Pfam" id="PF01828">
    <property type="entry name" value="Peptidase_A4"/>
    <property type="match status" value="1"/>
</dbReference>
<organism evidence="3 4">
    <name type="scientific">Cordyceps militaris</name>
    <name type="common">Caterpillar fungus</name>
    <name type="synonym">Clavaria militaris</name>
    <dbReference type="NCBI Taxonomy" id="73501"/>
    <lineage>
        <taxon>Eukaryota</taxon>
        <taxon>Fungi</taxon>
        <taxon>Dikarya</taxon>
        <taxon>Ascomycota</taxon>
        <taxon>Pezizomycotina</taxon>
        <taxon>Sordariomycetes</taxon>
        <taxon>Hypocreomycetidae</taxon>
        <taxon>Hypocreales</taxon>
        <taxon>Cordycipitaceae</taxon>
        <taxon>Cordyceps</taxon>
    </lineage>
</organism>
<dbReference type="PANTHER" id="PTHR37536:SF1">
    <property type="entry name" value="ASPERGILLOPEPSIN, PUTAITVE (AFU_ORTHOLOGUE AFUA_7G01200)"/>
    <property type="match status" value="1"/>
</dbReference>
<feature type="active site" description="Proton acceptor" evidence="1">
    <location>
        <position position="174"/>
    </location>
</feature>
<evidence type="ECO:0000256" key="1">
    <source>
        <dbReference type="PIRSR" id="PIRSR600250-50"/>
    </source>
</evidence>
<dbReference type="Proteomes" id="UP000323067">
    <property type="component" value="Chromosome ii"/>
</dbReference>
<dbReference type="CDD" id="cd13426">
    <property type="entry name" value="Peptidase_G1"/>
    <property type="match status" value="1"/>
</dbReference>
<evidence type="ECO:0000313" key="3">
    <source>
        <dbReference type="EMBL" id="ATY66565.1"/>
    </source>
</evidence>
<dbReference type="VEuPathDB" id="FungiDB:A9K55_001113"/>
<protein>
    <submittedName>
        <fullName evidence="3">Concanavalin A-like lectin glucanase</fullName>
    </submittedName>
</protein>
<dbReference type="SUPFAM" id="SSF49899">
    <property type="entry name" value="Concanavalin A-like lectins/glucanases"/>
    <property type="match status" value="1"/>
</dbReference>
<dbReference type="Gene3D" id="2.60.120.700">
    <property type="entry name" value="Peptidase G1"/>
    <property type="match status" value="1"/>
</dbReference>
<dbReference type="InterPro" id="IPR038656">
    <property type="entry name" value="Peptidase_G1_sf"/>
</dbReference>
<accession>A0A2H4STY1</accession>
<evidence type="ECO:0000256" key="2">
    <source>
        <dbReference type="SAM" id="SignalP"/>
    </source>
</evidence>
<dbReference type="PANTHER" id="PTHR37536">
    <property type="entry name" value="PUTATIVE (AFU_ORTHOLOGUE AFUA_3G02970)-RELATED"/>
    <property type="match status" value="1"/>
</dbReference>
<dbReference type="GO" id="GO:0070007">
    <property type="term" value="F:glutamic-type endopeptidase activity"/>
    <property type="evidence" value="ECO:0007669"/>
    <property type="project" value="InterPro"/>
</dbReference>
<dbReference type="OrthoDB" id="2862635at2759"/>
<dbReference type="GO" id="GO:0030246">
    <property type="term" value="F:carbohydrate binding"/>
    <property type="evidence" value="ECO:0007669"/>
    <property type="project" value="UniProtKB-KW"/>
</dbReference>
<dbReference type="InterPro" id="IPR000250">
    <property type="entry name" value="Peptidase_G1"/>
</dbReference>
<dbReference type="EMBL" id="CP023327">
    <property type="protein sequence ID" value="ATY66565.1"/>
    <property type="molecule type" value="Genomic_DNA"/>
</dbReference>
<dbReference type="GO" id="GO:0006508">
    <property type="term" value="P:proteolysis"/>
    <property type="evidence" value="ECO:0007669"/>
    <property type="project" value="InterPro"/>
</dbReference>
<proteinExistence type="predicted"/>
<dbReference type="VEuPathDB" id="FungiDB:CCM_03679"/>
<gene>
    <name evidence="3" type="ORF">A9K55_001113</name>
</gene>
<sequence length="238" mass="25993">MLLQTLLLVPAVAALATRGPERSHVRRDFISNNWCGQVLSGSAIRDVSASWVVPAASPLRSQNHGQPVHNYQWVGIDGATAECQAILQAGTYARLEKNRLTYGFWYEFYPLNSWLMDEPVVRPGDTVFVQVTAHNSTSGTAYMENRTTGQKATIALNAPAGSALCGSTAEWIQEDATGGLAPFNTFSFDECRATEAGGHVRTLEGSERWFLRPADHTLCYPSDVARDSVRINYSGPLA</sequence>
<dbReference type="InterPro" id="IPR013320">
    <property type="entry name" value="ConA-like_dom_sf"/>
</dbReference>